<protein>
    <submittedName>
        <fullName evidence="1">Uncharacterized protein</fullName>
    </submittedName>
</protein>
<proteinExistence type="predicted"/>
<dbReference type="Proteomes" id="UP000561271">
    <property type="component" value="Unassembled WGS sequence"/>
</dbReference>
<evidence type="ECO:0000313" key="2">
    <source>
        <dbReference type="Proteomes" id="UP000561271"/>
    </source>
</evidence>
<organism evidence="1 2">
    <name type="scientific">Candidatus Hakubella thermalkaliphila</name>
    <dbReference type="NCBI Taxonomy" id="2754717"/>
    <lineage>
        <taxon>Bacteria</taxon>
        <taxon>Bacillati</taxon>
        <taxon>Actinomycetota</taxon>
        <taxon>Actinomycetota incertae sedis</taxon>
        <taxon>Candidatus Hakubellales</taxon>
        <taxon>Candidatus Hakubellaceae</taxon>
        <taxon>Candidatus Hakubella</taxon>
    </lineage>
</organism>
<sequence length="28" mass="3162">MVQIAASIMCADLCHFLDDVRALERNIL</sequence>
<dbReference type="EMBL" id="BLSC01000222">
    <property type="protein sequence ID" value="GFP37921.1"/>
    <property type="molecule type" value="Genomic_DNA"/>
</dbReference>
<accession>A0A6V8Q4T1</accession>
<dbReference type="AlphaFoldDB" id="A0A6V8Q4T1"/>
<reference evidence="1 2" key="1">
    <citation type="journal article" date="2020" name="Front. Microbiol.">
        <title>Single-cell genomics of novel Actinobacteria with the Wood-Ljungdahl pathway discovered in a serpentinizing system.</title>
        <authorList>
            <person name="Merino N."/>
            <person name="Kawai M."/>
            <person name="Boyd E.S."/>
            <person name="Colman D.R."/>
            <person name="McGlynn S.E."/>
            <person name="Nealson K.H."/>
            <person name="Kurokawa K."/>
            <person name="Hongoh Y."/>
        </authorList>
    </citation>
    <scope>NUCLEOTIDE SEQUENCE [LARGE SCALE GENOMIC DNA]</scope>
    <source>
        <strain evidence="1 2">S44</strain>
    </source>
</reference>
<gene>
    <name evidence="1" type="ORF">HKBW3S44_01601</name>
</gene>
<evidence type="ECO:0000313" key="1">
    <source>
        <dbReference type="EMBL" id="GFP37921.1"/>
    </source>
</evidence>
<name>A0A6V8Q4T1_9ACTN</name>
<comment type="caution">
    <text evidence="1">The sequence shown here is derived from an EMBL/GenBank/DDBJ whole genome shotgun (WGS) entry which is preliminary data.</text>
</comment>
<feature type="non-terminal residue" evidence="1">
    <location>
        <position position="28"/>
    </location>
</feature>